<evidence type="ECO:0000259" key="9">
    <source>
        <dbReference type="Pfam" id="PF05057"/>
    </source>
</evidence>
<keyword evidence="6" id="KW-0496">Mitochondrion</keyword>
<evidence type="ECO:0000256" key="6">
    <source>
        <dbReference type="ARBA" id="ARBA00023128"/>
    </source>
</evidence>
<dbReference type="EMBL" id="JAUKUD010000007">
    <property type="protein sequence ID" value="KAK0738886.1"/>
    <property type="molecule type" value="Genomic_DNA"/>
</dbReference>
<feature type="region of interest" description="Disordered" evidence="8">
    <location>
        <begin position="1"/>
        <end position="24"/>
    </location>
</feature>
<feature type="region of interest" description="Disordered" evidence="8">
    <location>
        <begin position="651"/>
        <end position="677"/>
    </location>
</feature>
<dbReference type="SUPFAM" id="SSF54236">
    <property type="entry name" value="Ubiquitin-like"/>
    <property type="match status" value="1"/>
</dbReference>
<sequence>MTSWWKRQHKDVGDVDQADDGGGGPAEMPLGLFVLYPPETFRRKESELGADIVAVHGLNGTAKNTWTHRPSGKCWLESFLPDALPNARIMTFGYHSGLAFSKSRGGIETYARDLLNRLNIVRGDSQAQHRPLVFIAHSLGGIVVKKALVIAHESSQHVYGNILRSTKGIIFMGTPHRGGSDLVPWAVLLANLVNVATLGQAVRKDLLKSLKGDSAVLQEISRQFVHRATPLQIRSFIEQEVERPLKTLVVPEASATLGLPNEVIVPLNASHRSMCRFPSNTSQDYLLVQWAVMNILSGGGTQQPPIVVESGLAVTASNQNHQRDRERVALHTDERSDHSFRPGSTVASPTTDDFAASPPGIRSTDMITVKFNIRRHGSARGQNYQTSTVVPSSTLVSELRENFVRENHDLADTDDTYHEYQAFGHKIQRTWLDVFTTPVTVTTGRPCYDEAQGLRIHQEQTIASFFSKVFRTQVRVDLSRFRRLEEGSPFSDVASTSLSVCQGGEAYDMLISFMRTVRIPEDGKTYELPPSLGEFPLFDVRPFTELLPASMATQGGVFLPMYQLEAMWINFQCHRGKRFVVRPYLGGVNGITGEHVLGDMGSLLRKMNKLAKDQDYIVLPNQKWLDGVSTAPGIVKQFVATETALPCRAESTPTTLHQREPAAFSTQSRQDSGIGEPESVGASIEWQVTGHDSVGVIQLQIIPEFDVANISAVSLKDTCISSPGGAKLESYDETRETPAQLYDVLKTPKELGLPVGSVLHLRDLETRQRSRPKTVADLIQENPAHLEGETSKEQEIEIMCLSPPPVIEFAVVTLAGKRLTMRVPVTTLVQDIKQMIRGEGAIPPDKEGRLLYR</sequence>
<feature type="domain" description="DUF676" evidence="9">
    <location>
        <begin position="52"/>
        <end position="176"/>
    </location>
</feature>
<gene>
    <name evidence="10" type="ORF">B0T18DRAFT_492746</name>
</gene>
<dbReference type="InterPro" id="IPR029058">
    <property type="entry name" value="AB_hydrolase_fold"/>
</dbReference>
<evidence type="ECO:0000313" key="10">
    <source>
        <dbReference type="EMBL" id="KAK0738886.1"/>
    </source>
</evidence>
<evidence type="ECO:0000256" key="5">
    <source>
        <dbReference type="ARBA" id="ARBA00022824"/>
    </source>
</evidence>
<protein>
    <recommendedName>
        <fullName evidence="9">DUF676 domain-containing protein</fullName>
    </recommendedName>
</protein>
<dbReference type="InterPro" id="IPR007751">
    <property type="entry name" value="DUF676_lipase-like"/>
</dbReference>
<comment type="similarity">
    <text evidence="4">Belongs to the putative lipase ROG1 family.</text>
</comment>
<evidence type="ECO:0000256" key="4">
    <source>
        <dbReference type="ARBA" id="ARBA00007920"/>
    </source>
</evidence>
<feature type="compositionally biased region" description="Basic and acidic residues" evidence="8">
    <location>
        <begin position="331"/>
        <end position="340"/>
    </location>
</feature>
<dbReference type="CDD" id="cd17039">
    <property type="entry name" value="Ubl_ubiquitin_like"/>
    <property type="match status" value="1"/>
</dbReference>
<feature type="region of interest" description="Disordered" evidence="8">
    <location>
        <begin position="331"/>
        <end position="359"/>
    </location>
</feature>
<proteinExistence type="inferred from homology"/>
<name>A0AA40BR61_9PEZI</name>
<dbReference type="AlphaFoldDB" id="A0AA40BR61"/>
<evidence type="ECO:0000256" key="1">
    <source>
        <dbReference type="ARBA" id="ARBA00004173"/>
    </source>
</evidence>
<keyword evidence="11" id="KW-1185">Reference proteome</keyword>
<dbReference type="Pfam" id="PF05057">
    <property type="entry name" value="DUF676"/>
    <property type="match status" value="1"/>
</dbReference>
<reference evidence="10" key="1">
    <citation type="submission" date="2023-06" db="EMBL/GenBank/DDBJ databases">
        <title>Genome-scale phylogeny and comparative genomics of the fungal order Sordariales.</title>
        <authorList>
            <consortium name="Lawrence Berkeley National Laboratory"/>
            <person name="Hensen N."/>
            <person name="Bonometti L."/>
            <person name="Westerberg I."/>
            <person name="Brannstrom I.O."/>
            <person name="Guillou S."/>
            <person name="Cros-Aarteil S."/>
            <person name="Calhoun S."/>
            <person name="Haridas S."/>
            <person name="Kuo A."/>
            <person name="Mondo S."/>
            <person name="Pangilinan J."/>
            <person name="Riley R."/>
            <person name="LaButti K."/>
            <person name="Andreopoulos B."/>
            <person name="Lipzen A."/>
            <person name="Chen C."/>
            <person name="Yanf M."/>
            <person name="Daum C."/>
            <person name="Ng V."/>
            <person name="Clum A."/>
            <person name="Steindorff A."/>
            <person name="Ohm R."/>
            <person name="Martin F."/>
            <person name="Silar P."/>
            <person name="Natvig D."/>
            <person name="Lalanne C."/>
            <person name="Gautier V."/>
            <person name="Ament-velasquez S.L."/>
            <person name="Kruys A."/>
            <person name="Hutchinson M.I."/>
            <person name="Powell A.J."/>
            <person name="Barry K."/>
            <person name="Miller A.N."/>
            <person name="Grigoriev I.V."/>
            <person name="Debuchy R."/>
            <person name="Gladieux P."/>
            <person name="Thoren M.H."/>
            <person name="Johannesson H."/>
        </authorList>
    </citation>
    <scope>NUCLEOTIDE SEQUENCE</scope>
    <source>
        <strain evidence="10">SMH3187-1</strain>
    </source>
</reference>
<dbReference type="PANTHER" id="PTHR48182">
    <property type="entry name" value="PROTEIN SERAC1"/>
    <property type="match status" value="1"/>
</dbReference>
<accession>A0AA40BR61</accession>
<dbReference type="GO" id="GO:0016020">
    <property type="term" value="C:membrane"/>
    <property type="evidence" value="ECO:0007669"/>
    <property type="project" value="UniProtKB-SubCell"/>
</dbReference>
<keyword evidence="7" id="KW-0472">Membrane</keyword>
<dbReference type="InterPro" id="IPR029071">
    <property type="entry name" value="Ubiquitin-like_domsf"/>
</dbReference>
<dbReference type="GO" id="GO:0005739">
    <property type="term" value="C:mitochondrion"/>
    <property type="evidence" value="ECO:0007669"/>
    <property type="project" value="UniProtKB-SubCell"/>
</dbReference>
<keyword evidence="5" id="KW-0256">Endoplasmic reticulum</keyword>
<comment type="caution">
    <text evidence="10">The sequence shown here is derived from an EMBL/GenBank/DDBJ whole genome shotgun (WGS) entry which is preliminary data.</text>
</comment>
<comment type="subcellular location">
    <subcellularLocation>
        <location evidence="2">Endoplasmic reticulum</location>
    </subcellularLocation>
    <subcellularLocation>
        <location evidence="3">Membrane</location>
    </subcellularLocation>
    <subcellularLocation>
        <location evidence="1">Mitochondrion</location>
    </subcellularLocation>
</comment>
<dbReference type="Proteomes" id="UP001172155">
    <property type="component" value="Unassembled WGS sequence"/>
</dbReference>
<dbReference type="GO" id="GO:0005783">
    <property type="term" value="C:endoplasmic reticulum"/>
    <property type="evidence" value="ECO:0007669"/>
    <property type="project" value="UniProtKB-SubCell"/>
</dbReference>
<dbReference type="InterPro" id="IPR052374">
    <property type="entry name" value="SERAC1"/>
</dbReference>
<evidence type="ECO:0000256" key="2">
    <source>
        <dbReference type="ARBA" id="ARBA00004240"/>
    </source>
</evidence>
<evidence type="ECO:0000256" key="8">
    <source>
        <dbReference type="SAM" id="MobiDB-lite"/>
    </source>
</evidence>
<evidence type="ECO:0000256" key="3">
    <source>
        <dbReference type="ARBA" id="ARBA00004370"/>
    </source>
</evidence>
<organism evidence="10 11">
    <name type="scientific">Schizothecium vesticola</name>
    <dbReference type="NCBI Taxonomy" id="314040"/>
    <lineage>
        <taxon>Eukaryota</taxon>
        <taxon>Fungi</taxon>
        <taxon>Dikarya</taxon>
        <taxon>Ascomycota</taxon>
        <taxon>Pezizomycotina</taxon>
        <taxon>Sordariomycetes</taxon>
        <taxon>Sordariomycetidae</taxon>
        <taxon>Sordariales</taxon>
        <taxon>Schizotheciaceae</taxon>
        <taxon>Schizothecium</taxon>
    </lineage>
</organism>
<evidence type="ECO:0000313" key="11">
    <source>
        <dbReference type="Proteomes" id="UP001172155"/>
    </source>
</evidence>
<dbReference type="SUPFAM" id="SSF53474">
    <property type="entry name" value="alpha/beta-Hydrolases"/>
    <property type="match status" value="1"/>
</dbReference>
<dbReference type="Gene3D" id="3.40.50.1820">
    <property type="entry name" value="alpha/beta hydrolase"/>
    <property type="match status" value="1"/>
</dbReference>
<evidence type="ECO:0000256" key="7">
    <source>
        <dbReference type="ARBA" id="ARBA00023136"/>
    </source>
</evidence>
<dbReference type="PANTHER" id="PTHR48182:SF2">
    <property type="entry name" value="PROTEIN SERAC1"/>
    <property type="match status" value="1"/>
</dbReference>